<organism evidence="1 2">
    <name type="scientific">Amborella trichopoda</name>
    <dbReference type="NCBI Taxonomy" id="13333"/>
    <lineage>
        <taxon>Eukaryota</taxon>
        <taxon>Viridiplantae</taxon>
        <taxon>Streptophyta</taxon>
        <taxon>Embryophyta</taxon>
        <taxon>Tracheophyta</taxon>
        <taxon>Spermatophyta</taxon>
        <taxon>Magnoliopsida</taxon>
        <taxon>Amborellales</taxon>
        <taxon>Amborellaceae</taxon>
        <taxon>Amborella</taxon>
    </lineage>
</organism>
<keyword evidence="2" id="KW-1185">Reference proteome</keyword>
<reference evidence="2" key="1">
    <citation type="journal article" date="2013" name="Science">
        <title>The Amborella genome and the evolution of flowering plants.</title>
        <authorList>
            <consortium name="Amborella Genome Project"/>
        </authorList>
    </citation>
    <scope>NUCLEOTIDE SEQUENCE [LARGE SCALE GENOMIC DNA]</scope>
</reference>
<gene>
    <name evidence="1" type="ORF">AMTR_s00009p00074420</name>
</gene>
<dbReference type="EMBL" id="KI397501">
    <property type="protein sequence ID" value="ERM94835.1"/>
    <property type="molecule type" value="Genomic_DNA"/>
</dbReference>
<dbReference type="Proteomes" id="UP000017836">
    <property type="component" value="Unassembled WGS sequence"/>
</dbReference>
<dbReference type="HOGENOM" id="CLU_2580797_0_0_1"/>
<evidence type="ECO:0000313" key="2">
    <source>
        <dbReference type="Proteomes" id="UP000017836"/>
    </source>
</evidence>
<evidence type="ECO:0000313" key="1">
    <source>
        <dbReference type="EMBL" id="ERM94835.1"/>
    </source>
</evidence>
<accession>W1NI29</accession>
<feature type="non-terminal residue" evidence="1">
    <location>
        <position position="81"/>
    </location>
</feature>
<dbReference type="AlphaFoldDB" id="W1NI29"/>
<sequence length="81" mass="9327">MPRKTENGNTMIDDAQLQSQVNNVYWDAQMECAQVMGKAFIRYHHEGGFSLALTALVKDIVKPFDYSSNWLMNLSYSHHMT</sequence>
<name>W1NI29_AMBTC</name>
<protein>
    <submittedName>
        <fullName evidence="1">Uncharacterized protein</fullName>
    </submittedName>
</protein>
<dbReference type="Gramene" id="ERM94835">
    <property type="protein sequence ID" value="ERM94835"/>
    <property type="gene ID" value="AMTR_s00009p00074420"/>
</dbReference>
<proteinExistence type="predicted"/>